<evidence type="ECO:0000313" key="2">
    <source>
        <dbReference type="Proteomes" id="UP000308600"/>
    </source>
</evidence>
<accession>A0ACD3AAA2</accession>
<protein>
    <submittedName>
        <fullName evidence="1">Uncharacterized protein</fullName>
    </submittedName>
</protein>
<reference evidence="1 2" key="1">
    <citation type="journal article" date="2019" name="Nat. Ecol. Evol.">
        <title>Megaphylogeny resolves global patterns of mushroom evolution.</title>
        <authorList>
            <person name="Varga T."/>
            <person name="Krizsan K."/>
            <person name="Foldi C."/>
            <person name="Dima B."/>
            <person name="Sanchez-Garcia M."/>
            <person name="Sanchez-Ramirez S."/>
            <person name="Szollosi G.J."/>
            <person name="Szarkandi J.G."/>
            <person name="Papp V."/>
            <person name="Albert L."/>
            <person name="Andreopoulos W."/>
            <person name="Angelini C."/>
            <person name="Antonin V."/>
            <person name="Barry K.W."/>
            <person name="Bougher N.L."/>
            <person name="Buchanan P."/>
            <person name="Buyck B."/>
            <person name="Bense V."/>
            <person name="Catcheside P."/>
            <person name="Chovatia M."/>
            <person name="Cooper J."/>
            <person name="Damon W."/>
            <person name="Desjardin D."/>
            <person name="Finy P."/>
            <person name="Geml J."/>
            <person name="Haridas S."/>
            <person name="Hughes K."/>
            <person name="Justo A."/>
            <person name="Karasinski D."/>
            <person name="Kautmanova I."/>
            <person name="Kiss B."/>
            <person name="Kocsube S."/>
            <person name="Kotiranta H."/>
            <person name="LaButti K.M."/>
            <person name="Lechner B.E."/>
            <person name="Liimatainen K."/>
            <person name="Lipzen A."/>
            <person name="Lukacs Z."/>
            <person name="Mihaltcheva S."/>
            <person name="Morgado L.N."/>
            <person name="Niskanen T."/>
            <person name="Noordeloos M.E."/>
            <person name="Ohm R.A."/>
            <person name="Ortiz-Santana B."/>
            <person name="Ovrebo C."/>
            <person name="Racz N."/>
            <person name="Riley R."/>
            <person name="Savchenko A."/>
            <person name="Shiryaev A."/>
            <person name="Soop K."/>
            <person name="Spirin V."/>
            <person name="Szebenyi C."/>
            <person name="Tomsovsky M."/>
            <person name="Tulloss R.E."/>
            <person name="Uehling J."/>
            <person name="Grigoriev I.V."/>
            <person name="Vagvolgyi C."/>
            <person name="Papp T."/>
            <person name="Martin F.M."/>
            <person name="Miettinen O."/>
            <person name="Hibbett D.S."/>
            <person name="Nagy L.G."/>
        </authorList>
    </citation>
    <scope>NUCLEOTIDE SEQUENCE [LARGE SCALE GENOMIC DNA]</scope>
    <source>
        <strain evidence="1 2">NL-1719</strain>
    </source>
</reference>
<organism evidence="1 2">
    <name type="scientific">Pluteus cervinus</name>
    <dbReference type="NCBI Taxonomy" id="181527"/>
    <lineage>
        <taxon>Eukaryota</taxon>
        <taxon>Fungi</taxon>
        <taxon>Dikarya</taxon>
        <taxon>Basidiomycota</taxon>
        <taxon>Agaricomycotina</taxon>
        <taxon>Agaricomycetes</taxon>
        <taxon>Agaricomycetidae</taxon>
        <taxon>Agaricales</taxon>
        <taxon>Pluteineae</taxon>
        <taxon>Pluteaceae</taxon>
        <taxon>Pluteus</taxon>
    </lineage>
</organism>
<dbReference type="Proteomes" id="UP000308600">
    <property type="component" value="Unassembled WGS sequence"/>
</dbReference>
<proteinExistence type="predicted"/>
<gene>
    <name evidence="1" type="ORF">BDN72DRAFT_383996</name>
</gene>
<keyword evidence="2" id="KW-1185">Reference proteome</keyword>
<name>A0ACD3AAA2_9AGAR</name>
<evidence type="ECO:0000313" key="1">
    <source>
        <dbReference type="EMBL" id="TFK62593.1"/>
    </source>
</evidence>
<sequence length="175" mass="19879">MGCLLKTRSRPMLAPRTTIATHPKLRPRGHRQHEEMEQVDIGMRRSRSAGATKVVSPSLSSMRARGQHRFRSLCFFHFVFGFVSFLAPMSSRINSSPLFTFSTLCYSCFFDCHFHSSSELVRIGSFPFCWDTSSPCLRCFLCVLVASATGPSYLSFYYVLFPSIVRHYTHLTSIG</sequence>
<dbReference type="EMBL" id="ML208572">
    <property type="protein sequence ID" value="TFK62593.1"/>
    <property type="molecule type" value="Genomic_DNA"/>
</dbReference>